<dbReference type="AlphaFoldDB" id="A0A0C3QQL3"/>
<reference evidence="3" key="2">
    <citation type="submission" date="2015-01" db="EMBL/GenBank/DDBJ databases">
        <title>Evolutionary Origins and Diversification of the Mycorrhizal Mutualists.</title>
        <authorList>
            <consortium name="DOE Joint Genome Institute"/>
            <consortium name="Mycorrhizal Genomics Consortium"/>
            <person name="Kohler A."/>
            <person name="Kuo A."/>
            <person name="Nagy L.G."/>
            <person name="Floudas D."/>
            <person name="Copeland A."/>
            <person name="Barry K.W."/>
            <person name="Cichocki N."/>
            <person name="Veneault-Fourrey C."/>
            <person name="LaButti K."/>
            <person name="Lindquist E.A."/>
            <person name="Lipzen A."/>
            <person name="Lundell T."/>
            <person name="Morin E."/>
            <person name="Murat C."/>
            <person name="Riley R."/>
            <person name="Ohm R."/>
            <person name="Sun H."/>
            <person name="Tunlid A."/>
            <person name="Henrissat B."/>
            <person name="Grigoriev I.V."/>
            <person name="Hibbett D.S."/>
            <person name="Martin F."/>
        </authorList>
    </citation>
    <scope>NUCLEOTIDE SEQUENCE [LARGE SCALE GENOMIC DNA]</scope>
    <source>
        <strain evidence="3">MUT 4182</strain>
    </source>
</reference>
<evidence type="ECO:0000313" key="2">
    <source>
        <dbReference type="EMBL" id="KIO29849.1"/>
    </source>
</evidence>
<reference evidence="2 3" key="1">
    <citation type="submission" date="2014-04" db="EMBL/GenBank/DDBJ databases">
        <authorList>
            <consortium name="DOE Joint Genome Institute"/>
            <person name="Kuo A."/>
            <person name="Girlanda M."/>
            <person name="Perotto S."/>
            <person name="Kohler A."/>
            <person name="Nagy L.G."/>
            <person name="Floudas D."/>
            <person name="Copeland A."/>
            <person name="Barry K.W."/>
            <person name="Cichocki N."/>
            <person name="Veneault-Fourrey C."/>
            <person name="LaButti K."/>
            <person name="Lindquist E.A."/>
            <person name="Lipzen A."/>
            <person name="Lundell T."/>
            <person name="Morin E."/>
            <person name="Murat C."/>
            <person name="Sun H."/>
            <person name="Tunlid A."/>
            <person name="Henrissat B."/>
            <person name="Grigoriev I.V."/>
            <person name="Hibbett D.S."/>
            <person name="Martin F."/>
            <person name="Nordberg H.P."/>
            <person name="Cantor M.N."/>
            <person name="Hua S.X."/>
        </authorList>
    </citation>
    <scope>NUCLEOTIDE SEQUENCE [LARGE SCALE GENOMIC DNA]</scope>
    <source>
        <strain evidence="2 3">MUT 4182</strain>
    </source>
</reference>
<accession>A0A0C3QQL3</accession>
<dbReference type="HOGENOM" id="CLU_1490064_0_0_1"/>
<keyword evidence="3" id="KW-1185">Reference proteome</keyword>
<proteinExistence type="predicted"/>
<evidence type="ECO:0000313" key="3">
    <source>
        <dbReference type="Proteomes" id="UP000054248"/>
    </source>
</evidence>
<organism evidence="2 3">
    <name type="scientific">Tulasnella calospora MUT 4182</name>
    <dbReference type="NCBI Taxonomy" id="1051891"/>
    <lineage>
        <taxon>Eukaryota</taxon>
        <taxon>Fungi</taxon>
        <taxon>Dikarya</taxon>
        <taxon>Basidiomycota</taxon>
        <taxon>Agaricomycotina</taxon>
        <taxon>Agaricomycetes</taxon>
        <taxon>Cantharellales</taxon>
        <taxon>Tulasnellaceae</taxon>
        <taxon>Tulasnella</taxon>
    </lineage>
</organism>
<protein>
    <submittedName>
        <fullName evidence="2">Uncharacterized protein</fullName>
    </submittedName>
</protein>
<dbReference type="Proteomes" id="UP000054248">
    <property type="component" value="Unassembled WGS sequence"/>
</dbReference>
<dbReference type="EMBL" id="KN822978">
    <property type="protein sequence ID" value="KIO29849.1"/>
    <property type="molecule type" value="Genomic_DNA"/>
</dbReference>
<feature type="region of interest" description="Disordered" evidence="1">
    <location>
        <begin position="154"/>
        <end position="181"/>
    </location>
</feature>
<gene>
    <name evidence="2" type="ORF">M407DRAFT_21101</name>
</gene>
<sequence length="181" mass="20264">MEYTEGLKIRCGGLTSFNKDDADSRYPIISAPRLTFCSSDSTASGIGFDGMDDPQRTLVLRKLVTALSQKCPGLEVLQVGEEGLLQPLVNEDSPEDWPALMSLTTLRFANGANHMKIRCVLKWLKALLLYHVKFQGIPVSNAYRDTDLSIPKIPVPRKKRRPNPVLKNGYVTSYNRRRGNI</sequence>
<evidence type="ECO:0000256" key="1">
    <source>
        <dbReference type="SAM" id="MobiDB-lite"/>
    </source>
</evidence>
<dbReference type="OrthoDB" id="2269034at2759"/>
<name>A0A0C3QQL3_9AGAM</name>